<dbReference type="SUPFAM" id="SSF53822">
    <property type="entry name" value="Periplasmic binding protein-like I"/>
    <property type="match status" value="1"/>
</dbReference>
<dbReference type="Proteomes" id="UP000585638">
    <property type="component" value="Unassembled WGS sequence"/>
</dbReference>
<evidence type="ECO:0000256" key="3">
    <source>
        <dbReference type="ARBA" id="ARBA00023163"/>
    </source>
</evidence>
<dbReference type="CDD" id="cd01392">
    <property type="entry name" value="HTH_LacI"/>
    <property type="match status" value="1"/>
</dbReference>
<dbReference type="Pfam" id="PF13377">
    <property type="entry name" value="Peripla_BP_3"/>
    <property type="match status" value="1"/>
</dbReference>
<dbReference type="PROSITE" id="PS50943">
    <property type="entry name" value="HTH_CROC1"/>
    <property type="match status" value="1"/>
</dbReference>
<dbReference type="PROSITE" id="PS50932">
    <property type="entry name" value="HTH_LACI_2"/>
    <property type="match status" value="1"/>
</dbReference>
<evidence type="ECO:0000259" key="5">
    <source>
        <dbReference type="PROSITE" id="PS50943"/>
    </source>
</evidence>
<sequence>MVTITDVARAAGVSPSTVSYVLSGKRTISLETRRRVQQSIRRLGYQPNARARALASSRTHVIALVVPFRVDLNVPVVMQFVAAMVGAARAYDHDLLLLTKDEGSAGLRRVIGSAIADALIVMDVEAAEPRIPVLASLRRPVVLVGVPDQPQGLTCVDLDFVAAGAATVNHLADLGHRRIALLGPSPAVYERGTSYAGRFLRGFTEAVAARGLHAVSHPCVPSYDGVRVSLHQTLDADPSITAIVTHNEAVLGPLLSEVRHRGLDVPRDISVVAVCPDDMAKAQSVALTSLAIPAAELGRLAVDMTMRQLDGPAPAEIRLLSPRLTQRHSTARPRP</sequence>
<dbReference type="PROSITE" id="PS00356">
    <property type="entry name" value="HTH_LACI_1"/>
    <property type="match status" value="1"/>
</dbReference>
<evidence type="ECO:0000256" key="2">
    <source>
        <dbReference type="ARBA" id="ARBA00023125"/>
    </source>
</evidence>
<dbReference type="SMART" id="SM00354">
    <property type="entry name" value="HTH_LACI"/>
    <property type="match status" value="1"/>
</dbReference>
<dbReference type="RefSeq" id="WP_184867831.1">
    <property type="nucleotide sequence ID" value="NZ_BAAAWY010000023.1"/>
</dbReference>
<keyword evidence="7" id="KW-1185">Reference proteome</keyword>
<dbReference type="GO" id="GO:0000976">
    <property type="term" value="F:transcription cis-regulatory region binding"/>
    <property type="evidence" value="ECO:0007669"/>
    <property type="project" value="TreeGrafter"/>
</dbReference>
<dbReference type="InterPro" id="IPR028082">
    <property type="entry name" value="Peripla_BP_I"/>
</dbReference>
<dbReference type="InterPro" id="IPR001387">
    <property type="entry name" value="Cro/C1-type_HTH"/>
</dbReference>
<dbReference type="GO" id="GO:0003700">
    <property type="term" value="F:DNA-binding transcription factor activity"/>
    <property type="evidence" value="ECO:0007669"/>
    <property type="project" value="TreeGrafter"/>
</dbReference>
<keyword evidence="3" id="KW-0804">Transcription</keyword>
<evidence type="ECO:0000313" key="7">
    <source>
        <dbReference type="Proteomes" id="UP000585638"/>
    </source>
</evidence>
<gene>
    <name evidence="6" type="ORF">BJ998_007323</name>
</gene>
<evidence type="ECO:0000259" key="4">
    <source>
        <dbReference type="PROSITE" id="PS50932"/>
    </source>
</evidence>
<dbReference type="Gene3D" id="3.40.50.2300">
    <property type="match status" value="2"/>
</dbReference>
<protein>
    <submittedName>
        <fullName evidence="6">DNA-binding LacI/PurR family transcriptional regulator</fullName>
    </submittedName>
</protein>
<dbReference type="SUPFAM" id="SSF47413">
    <property type="entry name" value="lambda repressor-like DNA-binding domains"/>
    <property type="match status" value="1"/>
</dbReference>
<keyword evidence="1" id="KW-0805">Transcription regulation</keyword>
<reference evidence="6 7" key="1">
    <citation type="submission" date="2020-08" db="EMBL/GenBank/DDBJ databases">
        <title>Sequencing the genomes of 1000 actinobacteria strains.</title>
        <authorList>
            <person name="Klenk H.-P."/>
        </authorList>
    </citation>
    <scope>NUCLEOTIDE SEQUENCE [LARGE SCALE GENOMIC DNA]</scope>
    <source>
        <strain evidence="6 7">DSM 43851</strain>
    </source>
</reference>
<dbReference type="PANTHER" id="PTHR30146">
    <property type="entry name" value="LACI-RELATED TRANSCRIPTIONAL REPRESSOR"/>
    <property type="match status" value="1"/>
</dbReference>
<dbReference type="InterPro" id="IPR046335">
    <property type="entry name" value="LacI/GalR-like_sensor"/>
</dbReference>
<feature type="domain" description="HTH cro/C1-type" evidence="5">
    <location>
        <begin position="3"/>
        <end position="32"/>
    </location>
</feature>
<dbReference type="EMBL" id="JACHIR010000001">
    <property type="protein sequence ID" value="MBB5896127.1"/>
    <property type="molecule type" value="Genomic_DNA"/>
</dbReference>
<feature type="domain" description="HTH lacI-type" evidence="4">
    <location>
        <begin position="2"/>
        <end position="56"/>
    </location>
</feature>
<keyword evidence="2 6" id="KW-0238">DNA-binding</keyword>
<accession>A0A7W9KPA0</accession>
<dbReference type="InterPro" id="IPR010982">
    <property type="entry name" value="Lambda_DNA-bd_dom_sf"/>
</dbReference>
<dbReference type="InterPro" id="IPR000843">
    <property type="entry name" value="HTH_LacI"/>
</dbReference>
<dbReference type="AlphaFoldDB" id="A0A7W9KPA0"/>
<name>A0A7W9KPA0_9PSEU</name>
<comment type="caution">
    <text evidence="6">The sequence shown here is derived from an EMBL/GenBank/DDBJ whole genome shotgun (WGS) entry which is preliminary data.</text>
</comment>
<dbReference type="Gene3D" id="1.10.260.40">
    <property type="entry name" value="lambda repressor-like DNA-binding domains"/>
    <property type="match status" value="1"/>
</dbReference>
<dbReference type="CDD" id="cd06267">
    <property type="entry name" value="PBP1_LacI_sugar_binding-like"/>
    <property type="match status" value="1"/>
</dbReference>
<evidence type="ECO:0000256" key="1">
    <source>
        <dbReference type="ARBA" id="ARBA00023015"/>
    </source>
</evidence>
<evidence type="ECO:0000313" key="6">
    <source>
        <dbReference type="EMBL" id="MBB5896127.1"/>
    </source>
</evidence>
<organism evidence="6 7">
    <name type="scientific">Kutzneria kofuensis</name>
    <dbReference type="NCBI Taxonomy" id="103725"/>
    <lineage>
        <taxon>Bacteria</taxon>
        <taxon>Bacillati</taxon>
        <taxon>Actinomycetota</taxon>
        <taxon>Actinomycetes</taxon>
        <taxon>Pseudonocardiales</taxon>
        <taxon>Pseudonocardiaceae</taxon>
        <taxon>Kutzneria</taxon>
    </lineage>
</organism>
<dbReference type="Pfam" id="PF00356">
    <property type="entry name" value="LacI"/>
    <property type="match status" value="1"/>
</dbReference>
<dbReference type="PANTHER" id="PTHR30146:SF153">
    <property type="entry name" value="LACTOSE OPERON REPRESSOR"/>
    <property type="match status" value="1"/>
</dbReference>
<proteinExistence type="predicted"/>